<reference evidence="12 13" key="1">
    <citation type="submission" date="2022-12" db="EMBL/GenBank/DDBJ databases">
        <title>Chromosome-level genome of Tegillarca granosa.</title>
        <authorList>
            <person name="Kim J."/>
        </authorList>
    </citation>
    <scope>NUCLEOTIDE SEQUENCE [LARGE SCALE GENOMIC DNA]</scope>
    <source>
        <strain evidence="12">Teg-2019</strain>
        <tissue evidence="12">Adductor muscle</tissue>
    </source>
</reference>
<evidence type="ECO:0000256" key="9">
    <source>
        <dbReference type="ARBA" id="ARBA00023136"/>
    </source>
</evidence>
<proteinExistence type="predicted"/>
<keyword evidence="6" id="KW-0833">Ubl conjugation pathway</keyword>
<evidence type="ECO:0000256" key="2">
    <source>
        <dbReference type="ARBA" id="ARBA00022679"/>
    </source>
</evidence>
<evidence type="ECO:0000256" key="3">
    <source>
        <dbReference type="ARBA" id="ARBA00022692"/>
    </source>
</evidence>
<evidence type="ECO:0000256" key="6">
    <source>
        <dbReference type="ARBA" id="ARBA00022786"/>
    </source>
</evidence>
<keyword evidence="13" id="KW-1185">Reference proteome</keyword>
<evidence type="ECO:0000256" key="10">
    <source>
        <dbReference type="SAM" id="Phobius"/>
    </source>
</evidence>
<dbReference type="PROSITE" id="PS51292">
    <property type="entry name" value="ZF_RING_CH"/>
    <property type="match status" value="1"/>
</dbReference>
<feature type="transmembrane region" description="Helical" evidence="10">
    <location>
        <begin position="98"/>
        <end position="119"/>
    </location>
</feature>
<name>A0ABQ9E992_TEGGR</name>
<feature type="transmembrane region" description="Helical" evidence="10">
    <location>
        <begin position="144"/>
        <end position="169"/>
    </location>
</feature>
<sequence length="196" mass="22219">MFAIYGIRPQEYFGNRENLKQSECSCRGTLAKIHVSCLHEWVRYRGTNRCEICHTQFQGVTPPETPGIMDREASRLLAIAAISWQLDRSRPFTRKKRAAMAAVIVFLVIVTCVTSLLTVSADREYESVSTSPFSSKEDVDESNVVFSICIAFTFFCATMTIGLILIWVGMECCFQMQRRAILRTASARLLRNINTI</sequence>
<keyword evidence="5" id="KW-0863">Zinc-finger</keyword>
<evidence type="ECO:0000259" key="11">
    <source>
        <dbReference type="PROSITE" id="PS51292"/>
    </source>
</evidence>
<evidence type="ECO:0000313" key="12">
    <source>
        <dbReference type="EMBL" id="KAJ8301913.1"/>
    </source>
</evidence>
<protein>
    <recommendedName>
        <fullName evidence="11">RING-CH-type domain-containing protein</fullName>
    </recommendedName>
</protein>
<keyword evidence="8 10" id="KW-1133">Transmembrane helix</keyword>
<gene>
    <name evidence="12" type="ORF">KUTeg_020900</name>
</gene>
<keyword evidence="4" id="KW-0479">Metal-binding</keyword>
<evidence type="ECO:0000256" key="7">
    <source>
        <dbReference type="ARBA" id="ARBA00022833"/>
    </source>
</evidence>
<keyword evidence="7" id="KW-0862">Zinc</keyword>
<dbReference type="SUPFAM" id="SSF57850">
    <property type="entry name" value="RING/U-box"/>
    <property type="match status" value="1"/>
</dbReference>
<evidence type="ECO:0000256" key="1">
    <source>
        <dbReference type="ARBA" id="ARBA00004141"/>
    </source>
</evidence>
<evidence type="ECO:0000256" key="5">
    <source>
        <dbReference type="ARBA" id="ARBA00022771"/>
    </source>
</evidence>
<evidence type="ECO:0000256" key="4">
    <source>
        <dbReference type="ARBA" id="ARBA00022723"/>
    </source>
</evidence>
<dbReference type="InterPro" id="IPR013083">
    <property type="entry name" value="Znf_RING/FYVE/PHD"/>
</dbReference>
<dbReference type="Gene3D" id="3.30.40.10">
    <property type="entry name" value="Zinc/RING finger domain, C3HC4 (zinc finger)"/>
    <property type="match status" value="1"/>
</dbReference>
<comment type="subcellular location">
    <subcellularLocation>
        <location evidence="1">Membrane</location>
        <topology evidence="1">Multi-pass membrane protein</topology>
    </subcellularLocation>
</comment>
<comment type="caution">
    <text evidence="12">The sequence shown here is derived from an EMBL/GenBank/DDBJ whole genome shotgun (WGS) entry which is preliminary data.</text>
</comment>
<accession>A0ABQ9E992</accession>
<dbReference type="Proteomes" id="UP001217089">
    <property type="component" value="Unassembled WGS sequence"/>
</dbReference>
<keyword evidence="2" id="KW-0808">Transferase</keyword>
<dbReference type="Pfam" id="PF12906">
    <property type="entry name" value="RINGv"/>
    <property type="match status" value="1"/>
</dbReference>
<dbReference type="SMART" id="SM00744">
    <property type="entry name" value="RINGv"/>
    <property type="match status" value="1"/>
</dbReference>
<keyword evidence="3 10" id="KW-0812">Transmembrane</keyword>
<dbReference type="EMBL" id="JARBDR010000918">
    <property type="protein sequence ID" value="KAJ8301913.1"/>
    <property type="molecule type" value="Genomic_DNA"/>
</dbReference>
<organism evidence="12 13">
    <name type="scientific">Tegillarca granosa</name>
    <name type="common">Malaysian cockle</name>
    <name type="synonym">Anadara granosa</name>
    <dbReference type="NCBI Taxonomy" id="220873"/>
    <lineage>
        <taxon>Eukaryota</taxon>
        <taxon>Metazoa</taxon>
        <taxon>Spiralia</taxon>
        <taxon>Lophotrochozoa</taxon>
        <taxon>Mollusca</taxon>
        <taxon>Bivalvia</taxon>
        <taxon>Autobranchia</taxon>
        <taxon>Pteriomorphia</taxon>
        <taxon>Arcoida</taxon>
        <taxon>Arcoidea</taxon>
        <taxon>Arcidae</taxon>
        <taxon>Tegillarca</taxon>
    </lineage>
</organism>
<evidence type="ECO:0000313" key="13">
    <source>
        <dbReference type="Proteomes" id="UP001217089"/>
    </source>
</evidence>
<dbReference type="PANTHER" id="PTHR46065:SF3">
    <property type="entry name" value="FI20425P1"/>
    <property type="match status" value="1"/>
</dbReference>
<dbReference type="InterPro" id="IPR011016">
    <property type="entry name" value="Znf_RING-CH"/>
</dbReference>
<feature type="domain" description="RING-CH-type" evidence="11">
    <location>
        <begin position="1"/>
        <end position="60"/>
    </location>
</feature>
<evidence type="ECO:0000256" key="8">
    <source>
        <dbReference type="ARBA" id="ARBA00022989"/>
    </source>
</evidence>
<dbReference type="PANTHER" id="PTHR46065">
    <property type="entry name" value="E3 UBIQUITIN-PROTEIN LIGASE MARCH 2/3 FAMILY MEMBER"/>
    <property type="match status" value="1"/>
</dbReference>
<keyword evidence="9 10" id="KW-0472">Membrane</keyword>